<dbReference type="Proteomes" id="UP001159363">
    <property type="component" value="Chromosome 15"/>
</dbReference>
<comment type="caution">
    <text evidence="2">The sequence shown here is derived from an EMBL/GenBank/DDBJ whole genome shotgun (WGS) entry which is preliminary data.</text>
</comment>
<proteinExistence type="predicted"/>
<evidence type="ECO:0000313" key="3">
    <source>
        <dbReference type="Proteomes" id="UP001159363"/>
    </source>
</evidence>
<name>A0ABQ9G6J8_9NEOP</name>
<organism evidence="2 3">
    <name type="scientific">Dryococelus australis</name>
    <dbReference type="NCBI Taxonomy" id="614101"/>
    <lineage>
        <taxon>Eukaryota</taxon>
        <taxon>Metazoa</taxon>
        <taxon>Ecdysozoa</taxon>
        <taxon>Arthropoda</taxon>
        <taxon>Hexapoda</taxon>
        <taxon>Insecta</taxon>
        <taxon>Pterygota</taxon>
        <taxon>Neoptera</taxon>
        <taxon>Polyneoptera</taxon>
        <taxon>Phasmatodea</taxon>
        <taxon>Verophasmatodea</taxon>
        <taxon>Anareolatae</taxon>
        <taxon>Phasmatidae</taxon>
        <taxon>Eurycanthinae</taxon>
        <taxon>Dryococelus</taxon>
    </lineage>
</organism>
<feature type="region of interest" description="Disordered" evidence="1">
    <location>
        <begin position="1"/>
        <end position="22"/>
    </location>
</feature>
<sequence length="307" mass="32852">MSLVHGFSRGSPVSPPFHSGTDPYTYQSSSSALKTSMLRAVQISSLITSAHRPGACFGGIILVYQLTSWGELRLARGYYGLWGRSGVMVRLLASHLGEPRSIPGGVARGSSHAGIVQGNVAGRRVFSGISRFPTLAFLRCSILTSLHPHQLSTRLVERLGVGGDVSPQFLSHTCWPREVAATSRLFESIPAPTPVRHRPSLPLAPFPTPRTVHATCHAAVLFAGRRSFSTLESSASASHEFPRGGLVVHTLLVVHQLTLLSGDVVTSTRMEEPGAHCAVRRNTTSLQQPRNSTQGGTSPVTLRLSLG</sequence>
<protein>
    <submittedName>
        <fullName evidence="2">Uncharacterized protein</fullName>
    </submittedName>
</protein>
<feature type="region of interest" description="Disordered" evidence="1">
    <location>
        <begin position="282"/>
        <end position="307"/>
    </location>
</feature>
<dbReference type="EMBL" id="JARBHB010000016">
    <property type="protein sequence ID" value="KAJ8867072.1"/>
    <property type="molecule type" value="Genomic_DNA"/>
</dbReference>
<evidence type="ECO:0000313" key="2">
    <source>
        <dbReference type="EMBL" id="KAJ8867072.1"/>
    </source>
</evidence>
<keyword evidence="3" id="KW-1185">Reference proteome</keyword>
<reference evidence="2 3" key="1">
    <citation type="submission" date="2023-02" db="EMBL/GenBank/DDBJ databases">
        <title>LHISI_Scaffold_Assembly.</title>
        <authorList>
            <person name="Stuart O.P."/>
            <person name="Cleave R."/>
            <person name="Magrath M.J.L."/>
            <person name="Mikheyev A.S."/>
        </authorList>
    </citation>
    <scope>NUCLEOTIDE SEQUENCE [LARGE SCALE GENOMIC DNA]</scope>
    <source>
        <strain evidence="2">Daus_M_001</strain>
        <tissue evidence="2">Leg muscle</tissue>
    </source>
</reference>
<evidence type="ECO:0000256" key="1">
    <source>
        <dbReference type="SAM" id="MobiDB-lite"/>
    </source>
</evidence>
<feature type="compositionally biased region" description="Polar residues" evidence="1">
    <location>
        <begin position="282"/>
        <end position="300"/>
    </location>
</feature>
<accession>A0ABQ9G6J8</accession>
<gene>
    <name evidence="2" type="ORF">PR048_032934</name>
</gene>